<reference evidence="5" key="1">
    <citation type="submission" date="2017-01" db="EMBL/GenBank/DDBJ databases">
        <authorList>
            <person name="Varghese N."/>
            <person name="Submissions S."/>
        </authorList>
    </citation>
    <scope>NUCLEOTIDE SEQUENCE [LARGE SCALE GENOMIC DNA]</scope>
    <source>
        <strain evidence="5">DSM 18714</strain>
    </source>
</reference>
<keyword evidence="4" id="KW-0808">Transferase</keyword>
<proteinExistence type="predicted"/>
<comment type="subcellular location">
    <subcellularLocation>
        <location evidence="1">Membrane</location>
        <topology evidence="1">Single-pass membrane protein</topology>
    </subcellularLocation>
</comment>
<protein>
    <submittedName>
        <fullName evidence="4">Glycosyl transferase family 2</fullName>
    </submittedName>
</protein>
<evidence type="ECO:0000256" key="1">
    <source>
        <dbReference type="ARBA" id="ARBA00004167"/>
    </source>
</evidence>
<dbReference type="InterPro" id="IPR029044">
    <property type="entry name" value="Nucleotide-diphossugar_trans"/>
</dbReference>
<gene>
    <name evidence="4" type="ORF">SAMN05421795_104188</name>
</gene>
<name>A0A1N7LW55_9RHOB</name>
<dbReference type="GO" id="GO:0016757">
    <property type="term" value="F:glycosyltransferase activity"/>
    <property type="evidence" value="ECO:0007669"/>
    <property type="project" value="TreeGrafter"/>
</dbReference>
<keyword evidence="3" id="KW-1133">Transmembrane helix</keyword>
<keyword evidence="2" id="KW-0812">Transmembrane</keyword>
<dbReference type="GO" id="GO:0016020">
    <property type="term" value="C:membrane"/>
    <property type="evidence" value="ECO:0007669"/>
    <property type="project" value="UniProtKB-SubCell"/>
</dbReference>
<evidence type="ECO:0000313" key="4">
    <source>
        <dbReference type="EMBL" id="SIS78047.1"/>
    </source>
</evidence>
<organism evidence="4 5">
    <name type="scientific">Phaeovulum vinaykumarii</name>
    <dbReference type="NCBI Taxonomy" id="407234"/>
    <lineage>
        <taxon>Bacteria</taxon>
        <taxon>Pseudomonadati</taxon>
        <taxon>Pseudomonadota</taxon>
        <taxon>Alphaproteobacteria</taxon>
        <taxon>Rhodobacterales</taxon>
        <taxon>Paracoccaceae</taxon>
        <taxon>Phaeovulum</taxon>
    </lineage>
</organism>
<keyword evidence="5" id="KW-1185">Reference proteome</keyword>
<accession>A0A1N7LW55</accession>
<dbReference type="RefSeq" id="WP_083947714.1">
    <property type="nucleotide sequence ID" value="NZ_FTOM01000004.1"/>
</dbReference>
<keyword evidence="3" id="KW-0472">Membrane</keyword>
<evidence type="ECO:0000256" key="2">
    <source>
        <dbReference type="ARBA" id="ARBA00022692"/>
    </source>
</evidence>
<dbReference type="GO" id="GO:0005737">
    <property type="term" value="C:cytoplasm"/>
    <property type="evidence" value="ECO:0007669"/>
    <property type="project" value="TreeGrafter"/>
</dbReference>
<dbReference type="SUPFAM" id="SSF53448">
    <property type="entry name" value="Nucleotide-diphospho-sugar transferases"/>
    <property type="match status" value="1"/>
</dbReference>
<sequence>MSPPADAPAAPGLGAPAPALGPAPGPVTIVTTMKNEGAFLLEWVAHYKGLGADHLFIATNDCADPTVEMVQRLEALGLARHHATRIRRGGIQRSALRQARWYPEVTEAEWLLVCDADEFLCVKVGDHSIRALIEASDPAAHEVIGINWRNFGAAGLRGYEDRPVTQRFTRCQGRTGRGNYIKSLFRGLENVARIGIHLPHPRPELGRPFHRCIAGGGPWRNIVGEMILGIDWSAAQMNHYALRGRDSFLVKRERGRVNHAGQDMGIDYWRRFDLNRFENHDIRAHDAATARWLSALMADPVLADLHERAVDWHRGRIAALLDAPDFAALAAAIDAEMAPPPGPTPAIPPAAPTG</sequence>
<dbReference type="EMBL" id="FTOM01000004">
    <property type="protein sequence ID" value="SIS78047.1"/>
    <property type="molecule type" value="Genomic_DNA"/>
</dbReference>
<dbReference type="PANTHER" id="PTHR21461:SF69">
    <property type="entry name" value="GLYCOSYLTRANSFERASE FAMILY 92 PROTEIN"/>
    <property type="match status" value="1"/>
</dbReference>
<evidence type="ECO:0000313" key="5">
    <source>
        <dbReference type="Proteomes" id="UP000186098"/>
    </source>
</evidence>
<dbReference type="AlphaFoldDB" id="A0A1N7LW55"/>
<dbReference type="PANTHER" id="PTHR21461">
    <property type="entry name" value="GLYCOSYLTRANSFERASE FAMILY 92 PROTEIN"/>
    <property type="match status" value="1"/>
</dbReference>
<dbReference type="Proteomes" id="UP000186098">
    <property type="component" value="Unassembled WGS sequence"/>
</dbReference>
<evidence type="ECO:0000256" key="3">
    <source>
        <dbReference type="ARBA" id="ARBA00022989"/>
    </source>
</evidence>
<dbReference type="STRING" id="407234.SAMN05421795_104188"/>
<dbReference type="Pfam" id="PF13704">
    <property type="entry name" value="Glyco_tranf_2_4"/>
    <property type="match status" value="1"/>
</dbReference>